<evidence type="ECO:0000256" key="7">
    <source>
        <dbReference type="ARBA" id="ARBA00043224"/>
    </source>
</evidence>
<organism evidence="9 10">
    <name type="scientific">Bryocella elongata</name>
    <dbReference type="NCBI Taxonomy" id="863522"/>
    <lineage>
        <taxon>Bacteria</taxon>
        <taxon>Pseudomonadati</taxon>
        <taxon>Acidobacteriota</taxon>
        <taxon>Terriglobia</taxon>
        <taxon>Terriglobales</taxon>
        <taxon>Acidobacteriaceae</taxon>
        <taxon>Bryocella</taxon>
    </lineage>
</organism>
<keyword evidence="10" id="KW-1185">Reference proteome</keyword>
<dbReference type="RefSeq" id="WP_103934974.1">
    <property type="nucleotide sequence ID" value="NZ_FNVA01000008.1"/>
</dbReference>
<dbReference type="PANTHER" id="PTHR11080:SF2">
    <property type="entry name" value="LD05707P"/>
    <property type="match status" value="1"/>
</dbReference>
<evidence type="ECO:0000313" key="10">
    <source>
        <dbReference type="Proteomes" id="UP000236728"/>
    </source>
</evidence>
<evidence type="ECO:0000256" key="6">
    <source>
        <dbReference type="ARBA" id="ARBA00039017"/>
    </source>
</evidence>
<dbReference type="PANTHER" id="PTHR11080">
    <property type="entry name" value="PYRAZINAMIDASE/NICOTINAMIDASE"/>
    <property type="match status" value="1"/>
</dbReference>
<dbReference type="OrthoDB" id="9796485at2"/>
<dbReference type="EC" id="3.5.1.19" evidence="6"/>
<reference evidence="9 10" key="1">
    <citation type="submission" date="2016-10" db="EMBL/GenBank/DDBJ databases">
        <authorList>
            <person name="de Groot N.N."/>
        </authorList>
    </citation>
    <scope>NUCLEOTIDE SEQUENCE [LARGE SCALE GENOMIC DNA]</scope>
    <source>
        <strain evidence="9 10">DSM 22489</strain>
    </source>
</reference>
<keyword evidence="3" id="KW-0479">Metal-binding</keyword>
<keyword evidence="2" id="KW-0662">Pyridine nucleotide biosynthesis</keyword>
<feature type="domain" description="Isochorismatase-like" evidence="8">
    <location>
        <begin position="12"/>
        <end position="188"/>
    </location>
</feature>
<protein>
    <recommendedName>
        <fullName evidence="6">nicotinamidase</fullName>
        <ecNumber evidence="6">3.5.1.19</ecNumber>
    </recommendedName>
    <alternativeName>
        <fullName evidence="7">Nicotinamide deamidase</fullName>
    </alternativeName>
</protein>
<dbReference type="Proteomes" id="UP000236728">
    <property type="component" value="Unassembled WGS sequence"/>
</dbReference>
<dbReference type="GO" id="GO:0019363">
    <property type="term" value="P:pyridine nucleotide biosynthetic process"/>
    <property type="evidence" value="ECO:0007669"/>
    <property type="project" value="UniProtKB-KW"/>
</dbReference>
<evidence type="ECO:0000256" key="3">
    <source>
        <dbReference type="ARBA" id="ARBA00022723"/>
    </source>
</evidence>
<accession>A0A1H6C0N3</accession>
<gene>
    <name evidence="9" type="ORF">SAMN05421819_4135</name>
</gene>
<sequence>MTPHLTPCSTDCLIVIDMQRDFLPREAGFEGALGVPRGEEILAPIEALAARFEHVVLTADWHPQGHISFASTHERPPFESIEAAYGPQMLWPDHCVQNTSGAEIAVDIPHAELILRKGFRQTIDSYSAFLENDHMTPTGLAGYLRERQLHRLFFVGLAYDFCVGSSAVDGAKMGFECVVIEELTRAVNVPVAGSLSSVDAMRQSLASQHVATRTASL</sequence>
<comment type="similarity">
    <text evidence="1">Belongs to the isochorismatase family.</text>
</comment>
<evidence type="ECO:0000256" key="1">
    <source>
        <dbReference type="ARBA" id="ARBA00006336"/>
    </source>
</evidence>
<dbReference type="EMBL" id="FNVA01000008">
    <property type="protein sequence ID" value="SEG66524.1"/>
    <property type="molecule type" value="Genomic_DNA"/>
</dbReference>
<comment type="pathway">
    <text evidence="5">Cofactor biosynthesis; nicotinate biosynthesis; nicotinate from nicotinamide: step 1/1.</text>
</comment>
<dbReference type="GO" id="GO:0046872">
    <property type="term" value="F:metal ion binding"/>
    <property type="evidence" value="ECO:0007669"/>
    <property type="project" value="UniProtKB-KW"/>
</dbReference>
<evidence type="ECO:0000259" key="8">
    <source>
        <dbReference type="Pfam" id="PF00857"/>
    </source>
</evidence>
<dbReference type="GO" id="GO:0008936">
    <property type="term" value="F:nicotinamidase activity"/>
    <property type="evidence" value="ECO:0007669"/>
    <property type="project" value="UniProtKB-EC"/>
</dbReference>
<evidence type="ECO:0000313" key="9">
    <source>
        <dbReference type="EMBL" id="SEG66524.1"/>
    </source>
</evidence>
<evidence type="ECO:0000256" key="5">
    <source>
        <dbReference type="ARBA" id="ARBA00037900"/>
    </source>
</evidence>
<dbReference type="AlphaFoldDB" id="A0A1H6C0N3"/>
<dbReference type="InterPro" id="IPR036380">
    <property type="entry name" value="Isochorismatase-like_sf"/>
</dbReference>
<dbReference type="Pfam" id="PF00857">
    <property type="entry name" value="Isochorismatase"/>
    <property type="match status" value="1"/>
</dbReference>
<proteinExistence type="inferred from homology"/>
<dbReference type="InterPro" id="IPR000868">
    <property type="entry name" value="Isochorismatase-like_dom"/>
</dbReference>
<evidence type="ECO:0000256" key="4">
    <source>
        <dbReference type="ARBA" id="ARBA00022801"/>
    </source>
</evidence>
<dbReference type="Gene3D" id="3.40.50.850">
    <property type="entry name" value="Isochorismatase-like"/>
    <property type="match status" value="1"/>
</dbReference>
<keyword evidence="4" id="KW-0378">Hydrolase</keyword>
<dbReference type="CDD" id="cd01011">
    <property type="entry name" value="nicotinamidase"/>
    <property type="match status" value="1"/>
</dbReference>
<dbReference type="InterPro" id="IPR052347">
    <property type="entry name" value="Isochorismatase_Nicotinamidase"/>
</dbReference>
<evidence type="ECO:0000256" key="2">
    <source>
        <dbReference type="ARBA" id="ARBA00022642"/>
    </source>
</evidence>
<name>A0A1H6C0N3_9BACT</name>
<dbReference type="SUPFAM" id="SSF52499">
    <property type="entry name" value="Isochorismatase-like hydrolases"/>
    <property type="match status" value="1"/>
</dbReference>